<proteinExistence type="predicted"/>
<feature type="compositionally biased region" description="Basic and acidic residues" evidence="1">
    <location>
        <begin position="205"/>
        <end position="215"/>
    </location>
</feature>
<protein>
    <recommendedName>
        <fullName evidence="2">SWI/SNF and RSC complexes subunit Ssr4 N-terminal domain-containing protein</fullName>
    </recommendedName>
</protein>
<keyword evidence="4" id="KW-1185">Reference proteome</keyword>
<evidence type="ECO:0000313" key="3">
    <source>
        <dbReference type="EMBL" id="EPQ54860.1"/>
    </source>
</evidence>
<dbReference type="EMBL" id="KB469303">
    <property type="protein sequence ID" value="EPQ54860.1"/>
    <property type="molecule type" value="Genomic_DNA"/>
</dbReference>
<accession>S7RKE3</accession>
<feature type="region of interest" description="Disordered" evidence="1">
    <location>
        <begin position="310"/>
        <end position="329"/>
    </location>
</feature>
<dbReference type="OMA" id="QICTARF"/>
<dbReference type="GeneID" id="19307466"/>
<dbReference type="Pfam" id="PF08549">
    <property type="entry name" value="SWI-SNF_Ssr4_N"/>
    <property type="match status" value="1"/>
</dbReference>
<dbReference type="KEGG" id="gtr:GLOTRDRAFT_62225"/>
<evidence type="ECO:0000313" key="4">
    <source>
        <dbReference type="Proteomes" id="UP000030669"/>
    </source>
</evidence>
<sequence>MQADGAVLRYPENLGIHVNLTIETALAMLLKSISLAERMPFSWGYIDRPQDGQVFLIYMPNPAVFPNDGIRYQDTESKVVMPAGPGRELELVEIKYGFIPNSGEHVASRLRRRYRLQRGGNPGLCIVHYTRGPSMPVNPSLVSQPVRAYPLRTITEPNMYVAGEKMRQPAYPPGAAPAPGVNYAGGISIPPGANPQALVAQQRSRMEALEGRGAREPTAALAGGRPPPVRVEDDDSGDEGDQISTRALALARYRRNHELMNEVFMYAAFGEKKTPPPPPSYSALFTKSELEEKAAKLVAEVEELKQKEISRPSFEGDVSMESAGEHAEA</sequence>
<dbReference type="AlphaFoldDB" id="S7RKE3"/>
<organism evidence="3 4">
    <name type="scientific">Gloeophyllum trabeum (strain ATCC 11539 / FP-39264 / Madison 617)</name>
    <name type="common">Brown rot fungus</name>
    <dbReference type="NCBI Taxonomy" id="670483"/>
    <lineage>
        <taxon>Eukaryota</taxon>
        <taxon>Fungi</taxon>
        <taxon>Dikarya</taxon>
        <taxon>Basidiomycota</taxon>
        <taxon>Agaricomycotina</taxon>
        <taxon>Agaricomycetes</taxon>
        <taxon>Gloeophyllales</taxon>
        <taxon>Gloeophyllaceae</taxon>
        <taxon>Gloeophyllum</taxon>
    </lineage>
</organism>
<dbReference type="eggNOG" id="ENOG502S7WA">
    <property type="taxonomic scope" value="Eukaryota"/>
</dbReference>
<evidence type="ECO:0000256" key="1">
    <source>
        <dbReference type="SAM" id="MobiDB-lite"/>
    </source>
</evidence>
<evidence type="ECO:0000259" key="2">
    <source>
        <dbReference type="Pfam" id="PF08549"/>
    </source>
</evidence>
<feature type="domain" description="SWI/SNF and RSC complexes subunit Ssr4 N-terminal" evidence="2">
    <location>
        <begin position="18"/>
        <end position="134"/>
    </location>
</feature>
<dbReference type="OrthoDB" id="5321006at2759"/>
<name>S7RKE3_GLOTA</name>
<feature type="compositionally biased region" description="Acidic residues" evidence="1">
    <location>
        <begin position="232"/>
        <end position="241"/>
    </location>
</feature>
<reference evidence="3 4" key="1">
    <citation type="journal article" date="2012" name="Science">
        <title>The Paleozoic origin of enzymatic lignin decomposition reconstructed from 31 fungal genomes.</title>
        <authorList>
            <person name="Floudas D."/>
            <person name="Binder M."/>
            <person name="Riley R."/>
            <person name="Barry K."/>
            <person name="Blanchette R.A."/>
            <person name="Henrissat B."/>
            <person name="Martinez A.T."/>
            <person name="Otillar R."/>
            <person name="Spatafora J.W."/>
            <person name="Yadav J.S."/>
            <person name="Aerts A."/>
            <person name="Benoit I."/>
            <person name="Boyd A."/>
            <person name="Carlson A."/>
            <person name="Copeland A."/>
            <person name="Coutinho P.M."/>
            <person name="de Vries R.P."/>
            <person name="Ferreira P."/>
            <person name="Findley K."/>
            <person name="Foster B."/>
            <person name="Gaskell J."/>
            <person name="Glotzer D."/>
            <person name="Gorecki P."/>
            <person name="Heitman J."/>
            <person name="Hesse C."/>
            <person name="Hori C."/>
            <person name="Igarashi K."/>
            <person name="Jurgens J.A."/>
            <person name="Kallen N."/>
            <person name="Kersten P."/>
            <person name="Kohler A."/>
            <person name="Kuees U."/>
            <person name="Kumar T.K.A."/>
            <person name="Kuo A."/>
            <person name="LaButti K."/>
            <person name="Larrondo L.F."/>
            <person name="Lindquist E."/>
            <person name="Ling A."/>
            <person name="Lombard V."/>
            <person name="Lucas S."/>
            <person name="Lundell T."/>
            <person name="Martin R."/>
            <person name="McLaughlin D.J."/>
            <person name="Morgenstern I."/>
            <person name="Morin E."/>
            <person name="Murat C."/>
            <person name="Nagy L.G."/>
            <person name="Nolan M."/>
            <person name="Ohm R.A."/>
            <person name="Patyshakuliyeva A."/>
            <person name="Rokas A."/>
            <person name="Ruiz-Duenas F.J."/>
            <person name="Sabat G."/>
            <person name="Salamov A."/>
            <person name="Samejima M."/>
            <person name="Schmutz J."/>
            <person name="Slot J.C."/>
            <person name="St John F."/>
            <person name="Stenlid J."/>
            <person name="Sun H."/>
            <person name="Sun S."/>
            <person name="Syed K."/>
            <person name="Tsang A."/>
            <person name="Wiebenga A."/>
            <person name="Young D."/>
            <person name="Pisabarro A."/>
            <person name="Eastwood D.C."/>
            <person name="Martin F."/>
            <person name="Cullen D."/>
            <person name="Grigoriev I.V."/>
            <person name="Hibbett D.S."/>
        </authorList>
    </citation>
    <scope>NUCLEOTIDE SEQUENCE [LARGE SCALE GENOMIC DNA]</scope>
    <source>
        <strain evidence="3 4">ATCC 11539</strain>
    </source>
</reference>
<dbReference type="RefSeq" id="XP_007867092.1">
    <property type="nucleotide sequence ID" value="XM_007868901.1"/>
</dbReference>
<dbReference type="Proteomes" id="UP000030669">
    <property type="component" value="Unassembled WGS sequence"/>
</dbReference>
<feature type="region of interest" description="Disordered" evidence="1">
    <location>
        <begin position="205"/>
        <end position="241"/>
    </location>
</feature>
<gene>
    <name evidence="3" type="ORF">GLOTRDRAFT_62225</name>
</gene>
<dbReference type="InterPro" id="IPR013859">
    <property type="entry name" value="Ssr4_N"/>
</dbReference>
<dbReference type="GO" id="GO:0006338">
    <property type="term" value="P:chromatin remodeling"/>
    <property type="evidence" value="ECO:0007669"/>
    <property type="project" value="InterPro"/>
</dbReference>
<dbReference type="HOGENOM" id="CLU_044238_0_0_1"/>